<name>A0A1I2NTA4_9BACL</name>
<evidence type="ECO:0008006" key="4">
    <source>
        <dbReference type="Google" id="ProtNLM"/>
    </source>
</evidence>
<dbReference type="Proteomes" id="UP000198661">
    <property type="component" value="Unassembled WGS sequence"/>
</dbReference>
<sequence length="44" mass="4801">MNGAAWVMFLFGAIVLWGGLAYSLMLSFKAQNGKDESEESKSES</sequence>
<dbReference type="AlphaFoldDB" id="A0A1I2NTA4"/>
<gene>
    <name evidence="2" type="ORF">SAMN04488025_11428</name>
</gene>
<protein>
    <recommendedName>
        <fullName evidence="4">Methionine and alanine importer, small subunit</fullName>
    </recommendedName>
</protein>
<dbReference type="NCBIfam" id="NF033493">
    <property type="entry name" value="MetS_like_NSS"/>
    <property type="match status" value="1"/>
</dbReference>
<proteinExistence type="predicted"/>
<keyword evidence="1" id="KW-0812">Transmembrane</keyword>
<keyword evidence="1" id="KW-1133">Transmembrane helix</keyword>
<accession>A0A1I2NTA4</accession>
<dbReference type="EMBL" id="FOOK01000014">
    <property type="protein sequence ID" value="SFG06240.1"/>
    <property type="molecule type" value="Genomic_DNA"/>
</dbReference>
<dbReference type="OrthoDB" id="2055915at2"/>
<feature type="transmembrane region" description="Helical" evidence="1">
    <location>
        <begin position="6"/>
        <end position="28"/>
    </location>
</feature>
<evidence type="ECO:0000256" key="1">
    <source>
        <dbReference type="SAM" id="Phobius"/>
    </source>
</evidence>
<evidence type="ECO:0000313" key="3">
    <source>
        <dbReference type="Proteomes" id="UP000198661"/>
    </source>
</evidence>
<reference evidence="2 3" key="1">
    <citation type="submission" date="2016-10" db="EMBL/GenBank/DDBJ databases">
        <authorList>
            <person name="de Groot N.N."/>
        </authorList>
    </citation>
    <scope>NUCLEOTIDE SEQUENCE [LARGE SCALE GENOMIC DNA]</scope>
    <source>
        <strain evidence="2 3">DSM 44945</strain>
    </source>
</reference>
<keyword evidence="1" id="KW-0472">Membrane</keyword>
<dbReference type="RefSeq" id="WP_143085296.1">
    <property type="nucleotide sequence ID" value="NZ_FOOK01000014.1"/>
</dbReference>
<organism evidence="2 3">
    <name type="scientific">Planifilum fulgidum</name>
    <dbReference type="NCBI Taxonomy" id="201973"/>
    <lineage>
        <taxon>Bacteria</taxon>
        <taxon>Bacillati</taxon>
        <taxon>Bacillota</taxon>
        <taxon>Bacilli</taxon>
        <taxon>Bacillales</taxon>
        <taxon>Thermoactinomycetaceae</taxon>
        <taxon>Planifilum</taxon>
    </lineage>
</organism>
<keyword evidence="3" id="KW-1185">Reference proteome</keyword>
<evidence type="ECO:0000313" key="2">
    <source>
        <dbReference type="EMBL" id="SFG06240.1"/>
    </source>
</evidence>